<evidence type="ECO:0000313" key="2">
    <source>
        <dbReference type="EMBL" id="KAF2154100.1"/>
    </source>
</evidence>
<comment type="caution">
    <text evidence="2">The sequence shown here is derived from an EMBL/GenBank/DDBJ whole genome shotgun (WGS) entry which is preliminary data.</text>
</comment>
<dbReference type="OrthoDB" id="5144514at2759"/>
<keyword evidence="3" id="KW-1185">Reference proteome</keyword>
<organism evidence="2 3">
    <name type="scientific">Myriangium duriaei CBS 260.36</name>
    <dbReference type="NCBI Taxonomy" id="1168546"/>
    <lineage>
        <taxon>Eukaryota</taxon>
        <taxon>Fungi</taxon>
        <taxon>Dikarya</taxon>
        <taxon>Ascomycota</taxon>
        <taxon>Pezizomycotina</taxon>
        <taxon>Dothideomycetes</taxon>
        <taxon>Dothideomycetidae</taxon>
        <taxon>Myriangiales</taxon>
        <taxon>Myriangiaceae</taxon>
        <taxon>Myriangium</taxon>
    </lineage>
</organism>
<dbReference type="Proteomes" id="UP000799439">
    <property type="component" value="Unassembled WGS sequence"/>
</dbReference>
<accession>A0A9P4J4S6</accession>
<dbReference type="EMBL" id="ML996084">
    <property type="protein sequence ID" value="KAF2154100.1"/>
    <property type="molecule type" value="Genomic_DNA"/>
</dbReference>
<dbReference type="SUPFAM" id="SSF49870">
    <property type="entry name" value="Osmotin, thaumatin-like protein"/>
    <property type="match status" value="1"/>
</dbReference>
<evidence type="ECO:0000256" key="1">
    <source>
        <dbReference type="SAM" id="SignalP"/>
    </source>
</evidence>
<reference evidence="2" key="1">
    <citation type="journal article" date="2020" name="Stud. Mycol.">
        <title>101 Dothideomycetes genomes: a test case for predicting lifestyles and emergence of pathogens.</title>
        <authorList>
            <person name="Haridas S."/>
            <person name="Albert R."/>
            <person name="Binder M."/>
            <person name="Bloem J."/>
            <person name="Labutti K."/>
            <person name="Salamov A."/>
            <person name="Andreopoulos B."/>
            <person name="Baker S."/>
            <person name="Barry K."/>
            <person name="Bills G."/>
            <person name="Bluhm B."/>
            <person name="Cannon C."/>
            <person name="Castanera R."/>
            <person name="Culley D."/>
            <person name="Daum C."/>
            <person name="Ezra D."/>
            <person name="Gonzalez J."/>
            <person name="Henrissat B."/>
            <person name="Kuo A."/>
            <person name="Liang C."/>
            <person name="Lipzen A."/>
            <person name="Lutzoni F."/>
            <person name="Magnuson J."/>
            <person name="Mondo S."/>
            <person name="Nolan M."/>
            <person name="Ohm R."/>
            <person name="Pangilinan J."/>
            <person name="Park H.-J."/>
            <person name="Ramirez L."/>
            <person name="Alfaro M."/>
            <person name="Sun H."/>
            <person name="Tritt A."/>
            <person name="Yoshinaga Y."/>
            <person name="Zwiers L.-H."/>
            <person name="Turgeon B."/>
            <person name="Goodwin S."/>
            <person name="Spatafora J."/>
            <person name="Crous P."/>
            <person name="Grigoriev I."/>
        </authorList>
    </citation>
    <scope>NUCLEOTIDE SEQUENCE</scope>
    <source>
        <strain evidence="2">CBS 260.36</strain>
    </source>
</reference>
<protein>
    <submittedName>
        <fullName evidence="2">Uncharacterized protein</fullName>
    </submittedName>
</protein>
<evidence type="ECO:0000313" key="3">
    <source>
        <dbReference type="Proteomes" id="UP000799439"/>
    </source>
</evidence>
<sequence>MRSTLAFVAAAAAPLASATLQTCTTGGAKIINYCSQEVPMKNIPAMGPSSIENGVEEDKNLAANGKGDNQYFNDWAHPMQFEYTWTGDNQIWYDMSLVDGNNTDGSPITYPSFGFSTGSGALKTNAYAYSTDDKKGMQIPVGLSTTVTLLLCPESSSAAAAAPTAATTTTAAAATTTTTTTTAAPTTTSVAPAYTPSSTTTTTLATSAINKNAVSSTPAVLATPTSSATSSDDVEIVTKYEYETAIVTAVVTETAHAKARRHEHRHPHGHKH</sequence>
<gene>
    <name evidence="2" type="ORF">K461DRAFT_122134</name>
</gene>
<feature type="signal peptide" evidence="1">
    <location>
        <begin position="1"/>
        <end position="18"/>
    </location>
</feature>
<proteinExistence type="predicted"/>
<feature type="chain" id="PRO_5040198517" evidence="1">
    <location>
        <begin position="19"/>
        <end position="272"/>
    </location>
</feature>
<dbReference type="InterPro" id="IPR037176">
    <property type="entry name" value="Osmotin/thaumatin-like_sf"/>
</dbReference>
<dbReference type="AlphaFoldDB" id="A0A9P4J4S6"/>
<keyword evidence="1" id="KW-0732">Signal</keyword>
<name>A0A9P4J4S6_9PEZI</name>